<comment type="caution">
    <text evidence="10">The sequence shown here is derived from an EMBL/GenBank/DDBJ whole genome shotgun (WGS) entry which is preliminary data.</text>
</comment>
<dbReference type="InterPro" id="IPR027786">
    <property type="entry name" value="Nse4/EID"/>
</dbReference>
<evidence type="ECO:0000256" key="4">
    <source>
        <dbReference type="ARBA" id="ARBA00023172"/>
    </source>
</evidence>
<dbReference type="PANTHER" id="PTHR16140:SF0">
    <property type="entry name" value="NON-STRUCTURAL MAINTENANCE OF CHROMOSOMES ELEMENT 4"/>
    <property type="match status" value="1"/>
</dbReference>
<reference evidence="10" key="1">
    <citation type="submission" date="2021-09" db="EMBL/GenBank/DDBJ databases">
        <authorList>
            <person name="Martin H S."/>
        </authorList>
    </citation>
    <scope>NUCLEOTIDE SEQUENCE</scope>
</reference>
<dbReference type="InterPro" id="IPR014854">
    <property type="entry name" value="Nse4_C"/>
</dbReference>
<comment type="function">
    <text evidence="7">Component of the SMC5-SMC6 complex, that promotes sister chromatid alignment after DNA damage and facilitates double-stranded DNA breaks (DSBs) repair via homologous recombination between sister chromatids.</text>
</comment>
<keyword evidence="4 7" id="KW-0233">DNA recombination</keyword>
<dbReference type="Pfam" id="PF08743">
    <property type="entry name" value="Nse4_C"/>
    <property type="match status" value="1"/>
</dbReference>
<evidence type="ECO:0000256" key="1">
    <source>
        <dbReference type="ARBA" id="ARBA00004123"/>
    </source>
</evidence>
<dbReference type="GO" id="GO:0005634">
    <property type="term" value="C:nucleus"/>
    <property type="evidence" value="ECO:0007669"/>
    <property type="project" value="UniProtKB-SubCell"/>
</dbReference>
<dbReference type="OrthoDB" id="361242at2759"/>
<evidence type="ECO:0000256" key="7">
    <source>
        <dbReference type="RuleBase" id="RU365071"/>
    </source>
</evidence>
<evidence type="ECO:0000256" key="2">
    <source>
        <dbReference type="ARBA" id="ARBA00008997"/>
    </source>
</evidence>
<evidence type="ECO:0000256" key="6">
    <source>
        <dbReference type="ARBA" id="ARBA00023242"/>
    </source>
</evidence>
<keyword evidence="6 7" id="KW-0539">Nucleus</keyword>
<sequence>MENSLSLSCSRNSSFSNDRKTAFRSILEDVRNLEEENIHDNLQTIEKTSRILRNVDDLYGKDELKHPGESYLDSQVLCATSLLAVRCSESVSGNLNKYDKSELAKHIGSNPDYWEFPFPLEAQPVLYLHGSFDPTPPEERPRAPRRKVDKQQQAALKVPKSKDKVEEEDKDKEIFKKVHKIVKQACRDGPLCYFKLALDPKSFAKTVENIYYLSFLVADGVLEVYIDEATGLPFVKTRSNNERQHSKNENNQFIVSINMKLYRVS</sequence>
<feature type="region of interest" description="Disordered" evidence="8">
    <location>
        <begin position="129"/>
        <end position="165"/>
    </location>
</feature>
<dbReference type="GO" id="GO:0006310">
    <property type="term" value="P:DNA recombination"/>
    <property type="evidence" value="ECO:0007669"/>
    <property type="project" value="UniProtKB-UniRule"/>
</dbReference>
<dbReference type="GO" id="GO:0006281">
    <property type="term" value="P:DNA repair"/>
    <property type="evidence" value="ECO:0007669"/>
    <property type="project" value="UniProtKB-UniRule"/>
</dbReference>
<evidence type="ECO:0000256" key="5">
    <source>
        <dbReference type="ARBA" id="ARBA00023204"/>
    </source>
</evidence>
<dbReference type="PANTHER" id="PTHR16140">
    <property type="entry name" value="NON-STRUCTURAL MAINTENANCE OF CHROMOSOMES ELEMENT 4"/>
    <property type="match status" value="1"/>
</dbReference>
<gene>
    <name evidence="10" type="ORF">DCHRY22_LOCUS10853</name>
</gene>
<comment type="subunit">
    <text evidence="7">Component of the SMC5-SMC6 complex.</text>
</comment>
<dbReference type="Proteomes" id="UP000789524">
    <property type="component" value="Unassembled WGS sequence"/>
</dbReference>
<feature type="domain" description="Non-structural maintenance of chromosome element 4 C-terminal" evidence="9">
    <location>
        <begin position="191"/>
        <end position="263"/>
    </location>
</feature>
<evidence type="ECO:0000259" key="9">
    <source>
        <dbReference type="Pfam" id="PF08743"/>
    </source>
</evidence>
<organism evidence="10 11">
    <name type="scientific">Danaus chrysippus</name>
    <name type="common">African queen</name>
    <dbReference type="NCBI Taxonomy" id="151541"/>
    <lineage>
        <taxon>Eukaryota</taxon>
        <taxon>Metazoa</taxon>
        <taxon>Ecdysozoa</taxon>
        <taxon>Arthropoda</taxon>
        <taxon>Hexapoda</taxon>
        <taxon>Insecta</taxon>
        <taxon>Pterygota</taxon>
        <taxon>Neoptera</taxon>
        <taxon>Endopterygota</taxon>
        <taxon>Lepidoptera</taxon>
        <taxon>Glossata</taxon>
        <taxon>Ditrysia</taxon>
        <taxon>Papilionoidea</taxon>
        <taxon>Nymphalidae</taxon>
        <taxon>Danainae</taxon>
        <taxon>Danaini</taxon>
        <taxon>Danaina</taxon>
        <taxon>Danaus</taxon>
        <taxon>Anosia</taxon>
    </lineage>
</organism>
<keyword evidence="5 7" id="KW-0234">DNA repair</keyword>
<evidence type="ECO:0000313" key="11">
    <source>
        <dbReference type="Proteomes" id="UP000789524"/>
    </source>
</evidence>
<dbReference type="EMBL" id="CAKASE010000072">
    <property type="protein sequence ID" value="CAG9574317.1"/>
    <property type="molecule type" value="Genomic_DNA"/>
</dbReference>
<dbReference type="GO" id="GO:0030915">
    <property type="term" value="C:Smc5-Smc6 complex"/>
    <property type="evidence" value="ECO:0007669"/>
    <property type="project" value="UniProtKB-UniRule"/>
</dbReference>
<evidence type="ECO:0000256" key="8">
    <source>
        <dbReference type="SAM" id="MobiDB-lite"/>
    </source>
</evidence>
<protein>
    <recommendedName>
        <fullName evidence="7">Non-structural maintenance of chromosomes element 4</fullName>
    </recommendedName>
</protein>
<comment type="subcellular location">
    <subcellularLocation>
        <location evidence="1 7">Nucleus</location>
    </subcellularLocation>
</comment>
<dbReference type="AlphaFoldDB" id="A0A8J2QWQ2"/>
<accession>A0A8J2QWQ2</accession>
<evidence type="ECO:0000313" key="10">
    <source>
        <dbReference type="EMBL" id="CAG9574317.1"/>
    </source>
</evidence>
<keyword evidence="11" id="KW-1185">Reference proteome</keyword>
<proteinExistence type="inferred from homology"/>
<keyword evidence="3 7" id="KW-0227">DNA damage</keyword>
<name>A0A8J2QWQ2_9NEOP</name>
<comment type="similarity">
    <text evidence="2 7">Belongs to the NSE4 family.</text>
</comment>
<evidence type="ECO:0000256" key="3">
    <source>
        <dbReference type="ARBA" id="ARBA00022763"/>
    </source>
</evidence>